<dbReference type="GO" id="GO:0005829">
    <property type="term" value="C:cytosol"/>
    <property type="evidence" value="ECO:0007669"/>
    <property type="project" value="TreeGrafter"/>
</dbReference>
<dbReference type="PANTHER" id="PTHR43198:SF2">
    <property type="entry name" value="SI:CH1073-67J19.1-RELATED"/>
    <property type="match status" value="1"/>
</dbReference>
<evidence type="ECO:0000259" key="1">
    <source>
        <dbReference type="Pfam" id="PF03070"/>
    </source>
</evidence>
<dbReference type="eggNOG" id="arCOG01128">
    <property type="taxonomic scope" value="Archaea"/>
</dbReference>
<dbReference type="Pfam" id="PF03070">
    <property type="entry name" value="TENA_THI-4"/>
    <property type="match status" value="1"/>
</dbReference>
<name>G0HX01_HALHT</name>
<protein>
    <submittedName>
        <fullName evidence="2">Transcriptional regulator putative</fullName>
        <ecNumber evidence="2">3.5.99.2</ecNumber>
    </submittedName>
</protein>
<evidence type="ECO:0000313" key="3">
    <source>
        <dbReference type="Proteomes" id="UP000005629"/>
    </source>
</evidence>
<accession>G0HX01</accession>
<evidence type="ECO:0000313" key="2">
    <source>
        <dbReference type="EMBL" id="AEM57884.1"/>
    </source>
</evidence>
<dbReference type="STRING" id="634497.HAH_2296"/>
<dbReference type="InterPro" id="IPR016084">
    <property type="entry name" value="Haem_Oase-like_multi-hlx"/>
</dbReference>
<keyword evidence="2" id="KW-0378">Hydrolase</keyword>
<gene>
    <name evidence="2" type="primary">tenA-2</name>
    <name evidence="2" type="ordered locus">HAH_2296</name>
</gene>
<dbReference type="InterPro" id="IPR026285">
    <property type="entry name" value="TenA_E"/>
</dbReference>
<dbReference type="EC" id="3.5.99.2" evidence="2"/>
<dbReference type="Gene3D" id="1.20.910.10">
    <property type="entry name" value="Heme oxygenase-like"/>
    <property type="match status" value="1"/>
</dbReference>
<dbReference type="InterPro" id="IPR004305">
    <property type="entry name" value="Thiaminase-2/PQQC"/>
</dbReference>
<dbReference type="EMBL" id="CP002921">
    <property type="protein sequence ID" value="AEM57884.1"/>
    <property type="molecule type" value="Genomic_DNA"/>
</dbReference>
<sequence>MGAMTGETYSAYADRVTDPRFTDWLREQSQPDWDAAVEHRFVEELGAGTLDEDAFAEYLVQDYAFVDELVGTFGHAVGQAPDMAAKRQFVEFLDTVTDEEDDYFERSFAALGVEDSRWQDPEQTPATRAFIDLLARAAREGGYAETLAVLVPAEWIYESWATAAAAAHGDPDSDGLPSSGMGLPFYFAEWVDLHAVDSFVAFVDWLRGELDAVGPTLSPRREARVASLFDRTVTLEQQFFETAYEETAETPDHEVSP</sequence>
<proteinExistence type="predicted"/>
<dbReference type="GO" id="GO:0050334">
    <property type="term" value="F:thiaminase activity"/>
    <property type="evidence" value="ECO:0007669"/>
    <property type="project" value="UniProtKB-EC"/>
</dbReference>
<dbReference type="PANTHER" id="PTHR43198">
    <property type="entry name" value="BIFUNCTIONAL TH2 PROTEIN"/>
    <property type="match status" value="1"/>
</dbReference>
<feature type="domain" description="Thiaminase-2/PQQC" evidence="1">
    <location>
        <begin position="28"/>
        <end position="245"/>
    </location>
</feature>
<organism evidence="2 3">
    <name type="scientific">Haloarcula hispanica (strain ATCC 33960 / DSM 4426 / JCM 8911 / NBRC 102182 / NCIMB 2187 / VKM B-1755)</name>
    <dbReference type="NCBI Taxonomy" id="634497"/>
    <lineage>
        <taxon>Archaea</taxon>
        <taxon>Methanobacteriati</taxon>
        <taxon>Methanobacteriota</taxon>
        <taxon>Stenosarchaea group</taxon>
        <taxon>Halobacteria</taxon>
        <taxon>Halobacteriales</taxon>
        <taxon>Haloarculaceae</taxon>
        <taxon>Haloarcula</taxon>
    </lineage>
</organism>
<dbReference type="Proteomes" id="UP000005629">
    <property type="component" value="Chromosome I"/>
</dbReference>
<dbReference type="AlphaFoldDB" id="G0HX01"/>
<dbReference type="PIRSF" id="PIRSF003170">
    <property type="entry name" value="Pet18p"/>
    <property type="match status" value="1"/>
</dbReference>
<reference evidence="2 3" key="1">
    <citation type="journal article" date="2011" name="J. Bacteriol.">
        <title>Complete genome sequence of Haloarcula hispanica, a model haloarchaeon for studying genetics, metabolism, and virus-host interaction.</title>
        <authorList>
            <person name="Liu H."/>
            <person name="Wu Z."/>
            <person name="Li M."/>
            <person name="Zhang F."/>
            <person name="Zheng H."/>
            <person name="Han J."/>
            <person name="Liu J."/>
            <person name="Zhou J."/>
            <person name="Wang S."/>
            <person name="Xiang H."/>
        </authorList>
    </citation>
    <scope>NUCLEOTIDE SEQUENCE [LARGE SCALE GENOMIC DNA]</scope>
    <source>
        <strain evidence="3">ATCC 33960 / DSM 4426 / JCM 8911 / NBRC 102182 / NCIMB 2187 / VKM B-1755</strain>
    </source>
</reference>
<dbReference type="KEGG" id="hhi:HAH_2296"/>
<dbReference type="CDD" id="cd19358">
    <property type="entry name" value="TenA_E_Spr0628-like"/>
    <property type="match status" value="1"/>
</dbReference>
<dbReference type="HOGENOM" id="CLU_077537_0_1_2"/>
<dbReference type="SUPFAM" id="SSF48613">
    <property type="entry name" value="Heme oxygenase-like"/>
    <property type="match status" value="1"/>
</dbReference>
<dbReference type="InterPro" id="IPR050967">
    <property type="entry name" value="Thiamine_Salvage_TenA"/>
</dbReference>